<dbReference type="Pfam" id="PF04364">
    <property type="entry name" value="DNA_pol3_chi"/>
    <property type="match status" value="1"/>
</dbReference>
<dbReference type="GO" id="GO:0003677">
    <property type="term" value="F:DNA binding"/>
    <property type="evidence" value="ECO:0007669"/>
    <property type="project" value="InterPro"/>
</dbReference>
<dbReference type="Gene3D" id="3.40.50.10110">
    <property type="entry name" value="DNA polymerase III subunit chi"/>
    <property type="match status" value="1"/>
</dbReference>
<dbReference type="InterPro" id="IPR007459">
    <property type="entry name" value="DNA_pol3_chi"/>
</dbReference>
<reference evidence="2" key="1">
    <citation type="journal article" date="2020" name="Mol. Plant Microbe">
        <title>Rhizobial microsymbionts of the narrowly endemic Oxytropis species growing in Kamchatka are characterized by significant genetic diversity and possess a set of genes that are associated with T3SS and T6SS secretion systems and can affect the development of symbiosis.</title>
        <authorList>
            <person name="Safronova V."/>
            <person name="Guro P."/>
            <person name="Sazanova A."/>
            <person name="Kuznetsova I."/>
            <person name="Belimov A."/>
            <person name="Yakubov V."/>
            <person name="Chirak E."/>
            <person name="Afonin A."/>
            <person name="Gogolev Y."/>
            <person name="Andronov E."/>
            <person name="Tikhonovich I."/>
        </authorList>
    </citation>
    <scope>NUCLEOTIDE SEQUENCE [LARGE SCALE GENOMIC DNA]</scope>
    <source>
        <strain evidence="2">583</strain>
    </source>
</reference>
<dbReference type="GO" id="GO:0003887">
    <property type="term" value="F:DNA-directed DNA polymerase activity"/>
    <property type="evidence" value="ECO:0007669"/>
    <property type="project" value="InterPro"/>
</dbReference>
<evidence type="ECO:0000313" key="1">
    <source>
        <dbReference type="EMBL" id="QND59543.1"/>
    </source>
</evidence>
<dbReference type="AlphaFoldDB" id="A0A7G6SYG1"/>
<dbReference type="SUPFAM" id="SSF102400">
    <property type="entry name" value="DNA polymerase III chi subunit"/>
    <property type="match status" value="1"/>
</dbReference>
<gene>
    <name evidence="1" type="ORF">HB778_25440</name>
</gene>
<evidence type="ECO:0000313" key="2">
    <source>
        <dbReference type="Proteomes" id="UP000515465"/>
    </source>
</evidence>
<sequence>MADVLFYHLTESTLEDALPGLLERSVDRGWRAVVQTGTEERRDALDQHLWTFRDDSFLAHATDREAYPGEQPILLTTGDGNPNEAKIRFLVDGAVPSDLAGYERAVFLFDGHDAAQVEAARGHWKTMKDAGHAVTYWQQTSDRRWERKANAVQGTQT</sequence>
<dbReference type="NCBIfam" id="NF004347">
    <property type="entry name" value="PRK05728.1-4"/>
    <property type="match status" value="1"/>
</dbReference>
<accession>A0A7G6SYG1</accession>
<organism evidence="1 2">
    <name type="scientific">Mesorhizobium huakuii</name>
    <dbReference type="NCBI Taxonomy" id="28104"/>
    <lineage>
        <taxon>Bacteria</taxon>
        <taxon>Pseudomonadati</taxon>
        <taxon>Pseudomonadota</taxon>
        <taxon>Alphaproteobacteria</taxon>
        <taxon>Hyphomicrobiales</taxon>
        <taxon>Phyllobacteriaceae</taxon>
        <taxon>Mesorhizobium</taxon>
    </lineage>
</organism>
<dbReference type="EMBL" id="CP050296">
    <property type="protein sequence ID" value="QND59543.1"/>
    <property type="molecule type" value="Genomic_DNA"/>
</dbReference>
<dbReference type="GO" id="GO:0006260">
    <property type="term" value="P:DNA replication"/>
    <property type="evidence" value="ECO:0007669"/>
    <property type="project" value="InterPro"/>
</dbReference>
<dbReference type="PANTHER" id="PTHR38767:SF1">
    <property type="entry name" value="DNA POLYMERASE III SUBUNIT CHI"/>
    <property type="match status" value="1"/>
</dbReference>
<dbReference type="InterPro" id="IPR036768">
    <property type="entry name" value="PolIII_chi_sf"/>
</dbReference>
<protein>
    <submittedName>
        <fullName evidence="1">DNA polymerase III subunit chi</fullName>
    </submittedName>
</protein>
<dbReference type="PANTHER" id="PTHR38767">
    <property type="entry name" value="DNA POLYMERASE III SUBUNIT CHI"/>
    <property type="match status" value="1"/>
</dbReference>
<dbReference type="RefSeq" id="WP_183457902.1">
    <property type="nucleotide sequence ID" value="NZ_CP050296.1"/>
</dbReference>
<dbReference type="Proteomes" id="UP000515465">
    <property type="component" value="Chromosome"/>
</dbReference>
<dbReference type="GO" id="GO:0032298">
    <property type="term" value="P:positive regulation of DNA-templated DNA replication initiation"/>
    <property type="evidence" value="ECO:0007669"/>
    <property type="project" value="TreeGrafter"/>
</dbReference>
<name>A0A7G6SYG1_9HYPH</name>
<proteinExistence type="predicted"/>